<gene>
    <name evidence="3" type="ORF">EG327_007377</name>
</gene>
<evidence type="ECO:0000313" key="4">
    <source>
        <dbReference type="Proteomes" id="UP000490939"/>
    </source>
</evidence>
<feature type="compositionally biased region" description="Pro residues" evidence="1">
    <location>
        <begin position="193"/>
        <end position="202"/>
    </location>
</feature>
<feature type="chain" id="PRO_5034550140" evidence="2">
    <location>
        <begin position="19"/>
        <end position="536"/>
    </location>
</feature>
<dbReference type="Proteomes" id="UP000490939">
    <property type="component" value="Unassembled WGS sequence"/>
</dbReference>
<feature type="signal peptide" evidence="2">
    <location>
        <begin position="1"/>
        <end position="18"/>
    </location>
</feature>
<dbReference type="EMBL" id="WNWR01000044">
    <property type="protein sequence ID" value="KAE9992900.1"/>
    <property type="molecule type" value="Genomic_DNA"/>
</dbReference>
<reference evidence="3 4" key="1">
    <citation type="submission" date="2019-07" db="EMBL/GenBank/DDBJ databases">
        <title>Venturia inaequalis Genome Resource.</title>
        <authorList>
            <person name="Lichtner F.J."/>
        </authorList>
    </citation>
    <scope>NUCLEOTIDE SEQUENCE [LARGE SCALE GENOMIC DNA]</scope>
    <source>
        <strain evidence="3 4">DMI_063113</strain>
    </source>
</reference>
<comment type="caution">
    <text evidence="3">The sequence shown here is derived from an EMBL/GenBank/DDBJ whole genome shotgun (WGS) entry which is preliminary data.</text>
</comment>
<keyword evidence="4" id="KW-1185">Reference proteome</keyword>
<feature type="compositionally biased region" description="Low complexity" evidence="1">
    <location>
        <begin position="89"/>
        <end position="123"/>
    </location>
</feature>
<keyword evidence="2" id="KW-0732">Signal</keyword>
<organism evidence="3 4">
    <name type="scientific">Venturia inaequalis</name>
    <name type="common">Apple scab fungus</name>
    <dbReference type="NCBI Taxonomy" id="5025"/>
    <lineage>
        <taxon>Eukaryota</taxon>
        <taxon>Fungi</taxon>
        <taxon>Dikarya</taxon>
        <taxon>Ascomycota</taxon>
        <taxon>Pezizomycotina</taxon>
        <taxon>Dothideomycetes</taxon>
        <taxon>Pleosporomycetidae</taxon>
        <taxon>Venturiales</taxon>
        <taxon>Venturiaceae</taxon>
        <taxon>Venturia</taxon>
    </lineage>
</organism>
<accession>A0A8H3VQ17</accession>
<feature type="region of interest" description="Disordered" evidence="1">
    <location>
        <begin position="29"/>
        <end position="69"/>
    </location>
</feature>
<protein>
    <submittedName>
        <fullName evidence="3">Uncharacterized protein</fullName>
    </submittedName>
</protein>
<sequence>MRTTIPVIGLSLAVSVAAAPHFQGSFTAPQHHQQNEALKSMEGVPPIAPPVNGNGPASQGSQQPDHSKVGGVTLTAFHGIAFGGPLPTQGGAQKGGCQQKGPPHGCSPQSVAQSSQSAHAVPVPTQGSADKGGCQQSEPPHGCSPQSVSQSSQSIHVVPFPLPTQGSAHKDDCHQNGPPHGCPPQSVAQSSQPPLPPVPTSQPIPWAATQKQKPTPTSTSTLTVIETLILTTTSTFPIAAPPSPTQNGGSHGGESCYCPNGAPKDMASHGGPPKGMQSSASHDGPSEGGQQHQQQHHAPSPCVCPHDHGNHQKPSTTIITMTPVPFVFQSSQPSQTSCQPAPPTQSGIPIEACTGSFPNHGPSLKNGHVSKERLLPATESELPQHLHDMTAHDLATRGLAARDIAAPSLTIPDNLKDIGTLLESELKETVANLLTSVNVNDVMAKIVDLLQDFSDNDGGDVAAQLGEKIPEFVEGLKDLLSFEKLQEGKQYADDIFNEGYGIEEVTSWAAEQAGMLMSQEGELKGELMNVVGGLMG</sequence>
<evidence type="ECO:0000256" key="1">
    <source>
        <dbReference type="SAM" id="MobiDB-lite"/>
    </source>
</evidence>
<evidence type="ECO:0000313" key="3">
    <source>
        <dbReference type="EMBL" id="KAE9992900.1"/>
    </source>
</evidence>
<name>A0A8H3VQ17_VENIN</name>
<dbReference type="AlphaFoldDB" id="A0A8H3VQ17"/>
<feature type="compositionally biased region" description="Polar residues" evidence="1">
    <location>
        <begin position="55"/>
        <end position="64"/>
    </location>
</feature>
<feature type="compositionally biased region" description="Low complexity" evidence="1">
    <location>
        <begin position="183"/>
        <end position="192"/>
    </location>
</feature>
<feature type="region of interest" description="Disordered" evidence="1">
    <location>
        <begin position="83"/>
        <end position="220"/>
    </location>
</feature>
<proteinExistence type="predicted"/>
<feature type="compositionally biased region" description="Low complexity" evidence="1">
    <location>
        <begin position="144"/>
        <end position="154"/>
    </location>
</feature>
<feature type="region of interest" description="Disordered" evidence="1">
    <location>
        <begin position="236"/>
        <end position="316"/>
    </location>
</feature>
<evidence type="ECO:0000256" key="2">
    <source>
        <dbReference type="SAM" id="SignalP"/>
    </source>
</evidence>